<dbReference type="PRINTS" id="PR01909">
    <property type="entry name" value="ADSPHPHTASEA"/>
</dbReference>
<dbReference type="PROSITE" id="PS00383">
    <property type="entry name" value="TYR_PHOSPHATASE_1"/>
    <property type="match status" value="1"/>
</dbReference>
<dbReference type="PROSITE" id="PS50056">
    <property type="entry name" value="TYR_PHOSPHATASE_2"/>
    <property type="match status" value="1"/>
</dbReference>
<keyword evidence="17" id="KW-1185">Reference proteome</keyword>
<dbReference type="Gene3D" id="3.90.190.10">
    <property type="entry name" value="Protein tyrosine phosphatase superfamily"/>
    <property type="match status" value="1"/>
</dbReference>
<dbReference type="InterPro" id="IPR020405">
    <property type="entry name" value="Atypical_DUSP_subfamA"/>
</dbReference>
<comment type="similarity">
    <text evidence="3 13">Belongs to the protein-tyrosine phosphatase family. Non-receptor class dual specificity subfamily.</text>
</comment>
<keyword evidence="4" id="KW-0963">Cytoplasm</keyword>
<sequence length="208" mass="23571">MASNKSKSGRSTTAWQGAEASAQKEEYFTPGGYELEKILNRGSAVYTRVNEVWPNVYIGDEQTAKNKANLRKMGVTHVLNAAEGTRNSVNTGADYYDDMAVVYFGLVAVDVVGFDLSQYFYSAAKFIHEALHTLLVHCVMGRSRSATLFLAYLMIYHNMTVVDAVDHVKQRRRIIPNWGFLKQLRQLDENMLCYFDRNPSALENRKLP</sequence>
<reference evidence="16" key="1">
    <citation type="submission" date="2025-08" db="UniProtKB">
        <authorList>
            <consortium name="Ensembl"/>
        </authorList>
    </citation>
    <scope>IDENTIFICATION</scope>
</reference>
<dbReference type="Pfam" id="PF00782">
    <property type="entry name" value="DSPc"/>
    <property type="match status" value="1"/>
</dbReference>
<evidence type="ECO:0000256" key="11">
    <source>
        <dbReference type="ARBA" id="ARBA00051722"/>
    </source>
</evidence>
<evidence type="ECO:0000256" key="12">
    <source>
        <dbReference type="PIRSR" id="PIRSR620405-1"/>
    </source>
</evidence>
<evidence type="ECO:0000256" key="7">
    <source>
        <dbReference type="ARBA" id="ARBA00023242"/>
    </source>
</evidence>
<proteinExistence type="inferred from homology"/>
<evidence type="ECO:0000313" key="16">
    <source>
        <dbReference type="Ensembl" id="ENSGMOP00000031425.1"/>
    </source>
</evidence>
<evidence type="ECO:0000256" key="3">
    <source>
        <dbReference type="ARBA" id="ARBA00008601"/>
    </source>
</evidence>
<evidence type="ECO:0000256" key="2">
    <source>
        <dbReference type="ARBA" id="ARBA00004496"/>
    </source>
</evidence>
<dbReference type="Ensembl" id="ENSGMOT00000043140.1">
    <property type="protein sequence ID" value="ENSGMOP00000031425.1"/>
    <property type="gene ID" value="ENSGMOG00000000213.2"/>
</dbReference>
<feature type="active site" description="Phosphocysteine intermediate" evidence="12">
    <location>
        <position position="138"/>
    </location>
</feature>
<evidence type="ECO:0000256" key="1">
    <source>
        <dbReference type="ARBA" id="ARBA00004123"/>
    </source>
</evidence>
<dbReference type="SMART" id="SM00195">
    <property type="entry name" value="DSPc"/>
    <property type="match status" value="1"/>
</dbReference>
<dbReference type="InterPro" id="IPR000340">
    <property type="entry name" value="Dual-sp_phosphatase_cat-dom"/>
</dbReference>
<dbReference type="FunFam" id="3.90.190.10:FF:000037">
    <property type="entry name" value="dual specificity protein phosphatase 26"/>
    <property type="match status" value="1"/>
</dbReference>
<dbReference type="PANTHER" id="PTHR45682:SF6">
    <property type="entry name" value="DUAL SPECIFICITY PHOSPHATASE 29"/>
    <property type="match status" value="1"/>
</dbReference>
<dbReference type="GeneTree" id="ENSGT00940000162682"/>
<comment type="catalytic activity">
    <reaction evidence="9 13">
        <text>O-phospho-L-seryl-[protein] + H2O = L-seryl-[protein] + phosphate</text>
        <dbReference type="Rhea" id="RHEA:20629"/>
        <dbReference type="Rhea" id="RHEA-COMP:9863"/>
        <dbReference type="Rhea" id="RHEA-COMP:11604"/>
        <dbReference type="ChEBI" id="CHEBI:15377"/>
        <dbReference type="ChEBI" id="CHEBI:29999"/>
        <dbReference type="ChEBI" id="CHEBI:43474"/>
        <dbReference type="ChEBI" id="CHEBI:83421"/>
        <dbReference type="EC" id="3.1.3.16"/>
    </reaction>
</comment>
<evidence type="ECO:0000259" key="14">
    <source>
        <dbReference type="PROSITE" id="PS50054"/>
    </source>
</evidence>
<evidence type="ECO:0000256" key="8">
    <source>
        <dbReference type="ARBA" id="ARBA00045755"/>
    </source>
</evidence>
<comment type="subcellular location">
    <subcellularLocation>
        <location evidence="2">Cytoplasm</location>
    </subcellularLocation>
    <subcellularLocation>
        <location evidence="1">Nucleus</location>
    </subcellularLocation>
</comment>
<name>A0A8C5AHD1_GADMO</name>
<evidence type="ECO:0000256" key="9">
    <source>
        <dbReference type="ARBA" id="ARBA00047761"/>
    </source>
</evidence>
<dbReference type="SUPFAM" id="SSF52799">
    <property type="entry name" value="(Phosphotyrosine protein) phosphatases II"/>
    <property type="match status" value="1"/>
</dbReference>
<dbReference type="PRINTS" id="PR01908">
    <property type="entry name" value="ADSPHPHTASE"/>
</dbReference>
<keyword evidence="7" id="KW-0539">Nucleus</keyword>
<keyword evidence="6 13" id="KW-0904">Protein phosphatase</keyword>
<evidence type="ECO:0000256" key="6">
    <source>
        <dbReference type="ARBA" id="ARBA00022912"/>
    </source>
</evidence>
<dbReference type="GO" id="GO:0033549">
    <property type="term" value="F:MAP kinase phosphatase activity"/>
    <property type="evidence" value="ECO:0007669"/>
    <property type="project" value="TreeGrafter"/>
</dbReference>
<feature type="domain" description="Tyrosine specific protein phosphatases" evidence="15">
    <location>
        <begin position="118"/>
        <end position="172"/>
    </location>
</feature>
<dbReference type="Proteomes" id="UP000694546">
    <property type="component" value="Chromosome 18"/>
</dbReference>
<dbReference type="GO" id="GO:0008138">
    <property type="term" value="F:protein tyrosine/serine/threonine phosphatase activity"/>
    <property type="evidence" value="ECO:0007669"/>
    <property type="project" value="UniProtKB-UniRule"/>
</dbReference>
<comment type="function">
    <text evidence="13">Dual specificity phosphatase able to dephosphorylate phosphotyrosine, phosphoserine and phosphothreonine residues, with a preference for phosphotyrosine as a substrate.</text>
</comment>
<dbReference type="GO" id="GO:0005737">
    <property type="term" value="C:cytoplasm"/>
    <property type="evidence" value="ECO:0007669"/>
    <property type="project" value="UniProtKB-SubCell"/>
</dbReference>
<accession>A0A8C5AHD1</accession>
<dbReference type="InterPro" id="IPR020422">
    <property type="entry name" value="TYR_PHOSPHATASE_DUAL_dom"/>
</dbReference>
<dbReference type="GO" id="GO:0043409">
    <property type="term" value="P:negative regulation of MAPK cascade"/>
    <property type="evidence" value="ECO:0007669"/>
    <property type="project" value="TreeGrafter"/>
</dbReference>
<dbReference type="GO" id="GO:0004722">
    <property type="term" value="F:protein serine/threonine phosphatase activity"/>
    <property type="evidence" value="ECO:0007669"/>
    <property type="project" value="UniProtKB-EC"/>
</dbReference>
<dbReference type="InterPro" id="IPR029021">
    <property type="entry name" value="Prot-tyrosine_phosphatase-like"/>
</dbReference>
<evidence type="ECO:0000256" key="4">
    <source>
        <dbReference type="ARBA" id="ARBA00022490"/>
    </source>
</evidence>
<evidence type="ECO:0000256" key="10">
    <source>
        <dbReference type="ARBA" id="ARBA00048336"/>
    </source>
</evidence>
<comment type="catalytic activity">
    <reaction evidence="10 13">
        <text>O-phospho-L-threonyl-[protein] + H2O = L-threonyl-[protein] + phosphate</text>
        <dbReference type="Rhea" id="RHEA:47004"/>
        <dbReference type="Rhea" id="RHEA-COMP:11060"/>
        <dbReference type="Rhea" id="RHEA-COMP:11605"/>
        <dbReference type="ChEBI" id="CHEBI:15377"/>
        <dbReference type="ChEBI" id="CHEBI:30013"/>
        <dbReference type="ChEBI" id="CHEBI:43474"/>
        <dbReference type="ChEBI" id="CHEBI:61977"/>
        <dbReference type="EC" id="3.1.3.16"/>
    </reaction>
</comment>
<comment type="function">
    <text evidence="8">Dual specificity phosphatase able to dephosphorylate phosphotyrosine, phosphoserine and phosphothreonine residues within the same substrate, with a preference for phosphotyrosine as a substrate. Involved in the modulation of AMPK and MAPK1/2 signaling pathways.</text>
</comment>
<dbReference type="EC" id="3.1.3.16" evidence="13"/>
<organism evidence="16 17">
    <name type="scientific">Gadus morhua</name>
    <name type="common">Atlantic cod</name>
    <dbReference type="NCBI Taxonomy" id="8049"/>
    <lineage>
        <taxon>Eukaryota</taxon>
        <taxon>Metazoa</taxon>
        <taxon>Chordata</taxon>
        <taxon>Craniata</taxon>
        <taxon>Vertebrata</taxon>
        <taxon>Euteleostomi</taxon>
        <taxon>Actinopterygii</taxon>
        <taxon>Neopterygii</taxon>
        <taxon>Teleostei</taxon>
        <taxon>Neoteleostei</taxon>
        <taxon>Acanthomorphata</taxon>
        <taxon>Zeiogadaria</taxon>
        <taxon>Gadariae</taxon>
        <taxon>Gadiformes</taxon>
        <taxon>Gadoidei</taxon>
        <taxon>Gadidae</taxon>
        <taxon>Gadus</taxon>
    </lineage>
</organism>
<keyword evidence="5 13" id="KW-0378">Hydrolase</keyword>
<feature type="domain" description="Tyrosine-protein phosphatase" evidence="14">
    <location>
        <begin position="48"/>
        <end position="193"/>
    </location>
</feature>
<dbReference type="GO" id="GO:0005634">
    <property type="term" value="C:nucleus"/>
    <property type="evidence" value="ECO:0007669"/>
    <property type="project" value="UniProtKB-SubCell"/>
</dbReference>
<comment type="catalytic activity">
    <reaction evidence="11 13">
        <text>O-phospho-L-tyrosyl-[protein] + H2O = L-tyrosyl-[protein] + phosphate</text>
        <dbReference type="Rhea" id="RHEA:10684"/>
        <dbReference type="Rhea" id="RHEA-COMP:10136"/>
        <dbReference type="Rhea" id="RHEA-COMP:20101"/>
        <dbReference type="ChEBI" id="CHEBI:15377"/>
        <dbReference type="ChEBI" id="CHEBI:43474"/>
        <dbReference type="ChEBI" id="CHEBI:46858"/>
        <dbReference type="ChEBI" id="CHEBI:61978"/>
        <dbReference type="EC" id="3.1.3.48"/>
    </reaction>
</comment>
<reference evidence="16" key="2">
    <citation type="submission" date="2025-09" db="UniProtKB">
        <authorList>
            <consortium name="Ensembl"/>
        </authorList>
    </citation>
    <scope>IDENTIFICATION</scope>
</reference>
<protein>
    <recommendedName>
        <fullName evidence="13">Dual specificity protein phosphatase</fullName>
        <ecNumber evidence="13">3.1.3.16</ecNumber>
        <ecNumber evidence="13">3.1.3.48</ecNumber>
    </recommendedName>
</protein>
<evidence type="ECO:0000256" key="13">
    <source>
        <dbReference type="RuleBase" id="RU366038"/>
    </source>
</evidence>
<dbReference type="InterPro" id="IPR000387">
    <property type="entry name" value="Tyr_Pase_dom"/>
</dbReference>
<dbReference type="PANTHER" id="PTHR45682">
    <property type="entry name" value="AGAP008228-PA"/>
    <property type="match status" value="1"/>
</dbReference>
<dbReference type="PROSITE" id="PS50054">
    <property type="entry name" value="TYR_PHOSPHATASE_DUAL"/>
    <property type="match status" value="1"/>
</dbReference>
<evidence type="ECO:0000256" key="5">
    <source>
        <dbReference type="ARBA" id="ARBA00022801"/>
    </source>
</evidence>
<dbReference type="EC" id="3.1.3.48" evidence="13"/>
<dbReference type="GO" id="GO:0004725">
    <property type="term" value="F:protein tyrosine phosphatase activity"/>
    <property type="evidence" value="ECO:0007669"/>
    <property type="project" value="UniProtKB-EC"/>
</dbReference>
<evidence type="ECO:0000313" key="17">
    <source>
        <dbReference type="Proteomes" id="UP000694546"/>
    </source>
</evidence>
<dbReference type="AlphaFoldDB" id="A0A8C5AHD1"/>
<evidence type="ECO:0000259" key="15">
    <source>
        <dbReference type="PROSITE" id="PS50056"/>
    </source>
</evidence>
<dbReference type="InterPro" id="IPR016130">
    <property type="entry name" value="Tyr_Pase_AS"/>
</dbReference>
<gene>
    <name evidence="16" type="primary">LOC115531135</name>
</gene>